<evidence type="ECO:0000313" key="7">
    <source>
        <dbReference type="Proteomes" id="UP000325273"/>
    </source>
</evidence>
<proteinExistence type="inferred from homology"/>
<keyword evidence="4" id="KW-0804">Transcription</keyword>
<evidence type="ECO:0000256" key="4">
    <source>
        <dbReference type="ARBA" id="ARBA00023163"/>
    </source>
</evidence>
<dbReference type="Gene3D" id="3.40.190.290">
    <property type="match status" value="1"/>
</dbReference>
<dbReference type="PANTHER" id="PTHR30126">
    <property type="entry name" value="HTH-TYPE TRANSCRIPTIONAL REGULATOR"/>
    <property type="match status" value="1"/>
</dbReference>
<comment type="caution">
    <text evidence="6">The sequence shown here is derived from an EMBL/GenBank/DDBJ whole genome shotgun (WGS) entry which is preliminary data.</text>
</comment>
<name>A0A5B0HG00_9BURK</name>
<dbReference type="SUPFAM" id="SSF46785">
    <property type="entry name" value="Winged helix' DNA-binding domain"/>
    <property type="match status" value="1"/>
</dbReference>
<comment type="similarity">
    <text evidence="1">Belongs to the LysR transcriptional regulatory family.</text>
</comment>
<dbReference type="FunFam" id="1.10.10.10:FF:000001">
    <property type="entry name" value="LysR family transcriptional regulator"/>
    <property type="match status" value="1"/>
</dbReference>
<dbReference type="GO" id="GO:0003700">
    <property type="term" value="F:DNA-binding transcription factor activity"/>
    <property type="evidence" value="ECO:0007669"/>
    <property type="project" value="InterPro"/>
</dbReference>
<keyword evidence="3" id="KW-0238">DNA-binding</keyword>
<dbReference type="InterPro" id="IPR036390">
    <property type="entry name" value="WH_DNA-bd_sf"/>
</dbReference>
<dbReference type="AlphaFoldDB" id="A0A5B0HG00"/>
<dbReference type="InterPro" id="IPR005119">
    <property type="entry name" value="LysR_subst-bd"/>
</dbReference>
<accession>A0A5B0HG00</accession>
<dbReference type="Gene3D" id="1.10.10.10">
    <property type="entry name" value="Winged helix-like DNA-binding domain superfamily/Winged helix DNA-binding domain"/>
    <property type="match status" value="1"/>
</dbReference>
<dbReference type="PANTHER" id="PTHR30126:SF40">
    <property type="entry name" value="HTH-TYPE TRANSCRIPTIONAL REGULATOR GLTR"/>
    <property type="match status" value="1"/>
</dbReference>
<protein>
    <submittedName>
        <fullName evidence="6">LysR family transcriptional regulator</fullName>
    </submittedName>
</protein>
<keyword evidence="7" id="KW-1185">Reference proteome</keyword>
<dbReference type="PRINTS" id="PR00039">
    <property type="entry name" value="HTHLYSR"/>
</dbReference>
<reference evidence="6 7" key="1">
    <citation type="submission" date="2019-08" db="EMBL/GenBank/DDBJ databases">
        <title>Paraburkholderia sp. DCY113.</title>
        <authorList>
            <person name="Kang J."/>
        </authorList>
    </citation>
    <scope>NUCLEOTIDE SEQUENCE [LARGE SCALE GENOMIC DNA]</scope>
    <source>
        <strain evidence="6 7">DCY113</strain>
    </source>
</reference>
<evidence type="ECO:0000313" key="6">
    <source>
        <dbReference type="EMBL" id="KAA1014229.1"/>
    </source>
</evidence>
<evidence type="ECO:0000256" key="3">
    <source>
        <dbReference type="ARBA" id="ARBA00023125"/>
    </source>
</evidence>
<dbReference type="PROSITE" id="PS50931">
    <property type="entry name" value="HTH_LYSR"/>
    <property type="match status" value="1"/>
</dbReference>
<dbReference type="InterPro" id="IPR036388">
    <property type="entry name" value="WH-like_DNA-bd_sf"/>
</dbReference>
<feature type="domain" description="HTH lysR-type" evidence="5">
    <location>
        <begin position="1"/>
        <end position="58"/>
    </location>
</feature>
<dbReference type="Pfam" id="PF03466">
    <property type="entry name" value="LysR_substrate"/>
    <property type="match status" value="1"/>
</dbReference>
<keyword evidence="2" id="KW-0805">Transcription regulation</keyword>
<dbReference type="SUPFAM" id="SSF53850">
    <property type="entry name" value="Periplasmic binding protein-like II"/>
    <property type="match status" value="1"/>
</dbReference>
<dbReference type="Proteomes" id="UP000325273">
    <property type="component" value="Unassembled WGS sequence"/>
</dbReference>
<organism evidence="6 7">
    <name type="scientific">Paraburkholderia panacisoli</name>
    <dbReference type="NCBI Taxonomy" id="2603818"/>
    <lineage>
        <taxon>Bacteria</taxon>
        <taxon>Pseudomonadati</taxon>
        <taxon>Pseudomonadota</taxon>
        <taxon>Betaproteobacteria</taxon>
        <taxon>Burkholderiales</taxon>
        <taxon>Burkholderiaceae</taxon>
        <taxon>Paraburkholderia</taxon>
    </lineage>
</organism>
<dbReference type="Pfam" id="PF00126">
    <property type="entry name" value="HTH_1"/>
    <property type="match status" value="1"/>
</dbReference>
<dbReference type="RefSeq" id="WP_149668795.1">
    <property type="nucleotide sequence ID" value="NZ_VTUZ01000003.1"/>
</dbReference>
<gene>
    <name evidence="6" type="ORF">FVF58_04910</name>
</gene>
<sequence>MNFSSLEIFCAVATEQSVTRAARHLACVQSNVTMRVQQLEEELQVQLFSRSGKRMSLTPSGRTMLDYAQRLLFLAEEARLAMNPEQQPGRLSIGAMESTAAARLPALLSKYHSRWPLVELEISIGTSRSLVEDVEKGHLDCGFVADSSFLGTRDPRPKFAARGLRATRAYQEDLLLILPPNHPAVSKPAELRLKTLAAFSDGCAYRNVLEQWLGIASLEADGDWQVTELVSYHAILASVAAGSCFALCPRSILNLQRVPMDTCTQKIATIDTYLIAQSDYESNAYKELLQFLQASTYSRPGGIND</sequence>
<dbReference type="InterPro" id="IPR000847">
    <property type="entry name" value="LysR_HTH_N"/>
</dbReference>
<evidence type="ECO:0000256" key="2">
    <source>
        <dbReference type="ARBA" id="ARBA00023015"/>
    </source>
</evidence>
<evidence type="ECO:0000256" key="1">
    <source>
        <dbReference type="ARBA" id="ARBA00009437"/>
    </source>
</evidence>
<evidence type="ECO:0000259" key="5">
    <source>
        <dbReference type="PROSITE" id="PS50931"/>
    </source>
</evidence>
<dbReference type="GO" id="GO:0000976">
    <property type="term" value="F:transcription cis-regulatory region binding"/>
    <property type="evidence" value="ECO:0007669"/>
    <property type="project" value="TreeGrafter"/>
</dbReference>
<dbReference type="EMBL" id="VTUZ01000003">
    <property type="protein sequence ID" value="KAA1014229.1"/>
    <property type="molecule type" value="Genomic_DNA"/>
</dbReference>